<keyword evidence="1" id="KW-0813">Transport</keyword>
<keyword evidence="4" id="KW-0408">Iron</keyword>
<accession>A0A6S6QLI6</accession>
<dbReference type="GO" id="GO:0020037">
    <property type="term" value="F:heme binding"/>
    <property type="evidence" value="ECO:0007669"/>
    <property type="project" value="InterPro"/>
</dbReference>
<dbReference type="GO" id="GO:0046872">
    <property type="term" value="F:metal ion binding"/>
    <property type="evidence" value="ECO:0007669"/>
    <property type="project" value="UniProtKB-KW"/>
</dbReference>
<dbReference type="EMBL" id="AP023361">
    <property type="protein sequence ID" value="BCJ89739.1"/>
    <property type="molecule type" value="Genomic_DNA"/>
</dbReference>
<reference evidence="5 6" key="1">
    <citation type="submission" date="2020-08" db="EMBL/GenBank/DDBJ databases">
        <title>Genome sequence of Rhizobiales bacterium strain IZ6.</title>
        <authorList>
            <person name="Nakai R."/>
            <person name="Naganuma T."/>
        </authorList>
    </citation>
    <scope>NUCLEOTIDE SEQUENCE [LARGE SCALE GENOMIC DNA]</scope>
    <source>
        <strain evidence="5 6">IZ6</strain>
    </source>
</reference>
<name>A0A6S6QLI6_9HYPH</name>
<evidence type="ECO:0000313" key="6">
    <source>
        <dbReference type="Proteomes" id="UP000515317"/>
    </source>
</evidence>
<dbReference type="InterPro" id="IPR009050">
    <property type="entry name" value="Globin-like_sf"/>
</dbReference>
<evidence type="ECO:0000256" key="3">
    <source>
        <dbReference type="ARBA" id="ARBA00022723"/>
    </source>
</evidence>
<dbReference type="Gene3D" id="1.10.490.10">
    <property type="entry name" value="Globins"/>
    <property type="match status" value="1"/>
</dbReference>
<evidence type="ECO:0000256" key="4">
    <source>
        <dbReference type="ARBA" id="ARBA00023004"/>
    </source>
</evidence>
<evidence type="ECO:0000256" key="1">
    <source>
        <dbReference type="ARBA" id="ARBA00022448"/>
    </source>
</evidence>
<dbReference type="CDD" id="cd08916">
    <property type="entry name" value="TrHb3_P"/>
    <property type="match status" value="1"/>
</dbReference>
<dbReference type="InterPro" id="IPR001486">
    <property type="entry name" value="Hemoglobin_trunc"/>
</dbReference>
<organism evidence="5 6">
    <name type="scientific">Terrihabitans soli</name>
    <dbReference type="NCBI Taxonomy" id="708113"/>
    <lineage>
        <taxon>Bacteria</taxon>
        <taxon>Pseudomonadati</taxon>
        <taxon>Pseudomonadota</taxon>
        <taxon>Alphaproteobacteria</taxon>
        <taxon>Hyphomicrobiales</taxon>
        <taxon>Terrihabitans</taxon>
    </lineage>
</organism>
<dbReference type="Proteomes" id="UP000515317">
    <property type="component" value="Chromosome"/>
</dbReference>
<proteinExistence type="predicted"/>
<dbReference type="AlphaFoldDB" id="A0A6S6QLI6"/>
<keyword evidence="3" id="KW-0479">Metal-binding</keyword>
<dbReference type="GO" id="GO:0019825">
    <property type="term" value="F:oxygen binding"/>
    <property type="evidence" value="ECO:0007669"/>
    <property type="project" value="InterPro"/>
</dbReference>
<evidence type="ECO:0000256" key="2">
    <source>
        <dbReference type="ARBA" id="ARBA00022617"/>
    </source>
</evidence>
<sequence length="136" mass="15526">MTAPSVTIGEDEIKTLVHTFYGRVRDDDLIGPIFNAKVEDWPDHLAKLCDFWSSVILRTQRFTGRPMRAHLLLGDTIQSHHFDRWLDLFEKTARDVLPADAAPVFIQRARQIADSFEFGLATQRGDIVAPRHVTRA</sequence>
<protein>
    <submittedName>
        <fullName evidence="5">Preprotein translocase subunit TatC</fullName>
    </submittedName>
</protein>
<dbReference type="SUPFAM" id="SSF46458">
    <property type="entry name" value="Globin-like"/>
    <property type="match status" value="1"/>
</dbReference>
<gene>
    <name evidence="5" type="ORF">IZ6_04740</name>
</gene>
<evidence type="ECO:0000313" key="5">
    <source>
        <dbReference type="EMBL" id="BCJ89739.1"/>
    </source>
</evidence>
<keyword evidence="2" id="KW-0349">Heme</keyword>
<dbReference type="Pfam" id="PF01152">
    <property type="entry name" value="Bac_globin"/>
    <property type="match status" value="1"/>
</dbReference>
<dbReference type="RefSeq" id="WP_222876425.1">
    <property type="nucleotide sequence ID" value="NZ_AP023361.1"/>
</dbReference>
<keyword evidence="6" id="KW-1185">Reference proteome</keyword>
<dbReference type="KEGG" id="tso:IZ6_04740"/>
<dbReference type="InterPro" id="IPR012292">
    <property type="entry name" value="Globin/Proto"/>
</dbReference>